<dbReference type="OrthoDB" id="129082at2"/>
<keyword evidence="1" id="KW-0472">Membrane</keyword>
<dbReference type="EMBL" id="VOEI01000007">
    <property type="protein sequence ID" value="TWR24253.1"/>
    <property type="molecule type" value="Genomic_DNA"/>
</dbReference>
<feature type="transmembrane region" description="Helical" evidence="1">
    <location>
        <begin position="35"/>
        <end position="55"/>
    </location>
</feature>
<evidence type="ECO:0000313" key="2">
    <source>
        <dbReference type="EMBL" id="TWR24253.1"/>
    </source>
</evidence>
<gene>
    <name evidence="2" type="ORF">FPZ42_17370</name>
</gene>
<protein>
    <recommendedName>
        <fullName evidence="4">SPW repeat-containing protein</fullName>
    </recommendedName>
</protein>
<keyword evidence="1" id="KW-1133">Transmembrane helix</keyword>
<keyword evidence="1" id="KW-0812">Transmembrane</keyword>
<name>A0A563TYB6_9SPHI</name>
<feature type="transmembrane region" description="Helical" evidence="1">
    <location>
        <begin position="12"/>
        <end position="29"/>
    </location>
</feature>
<comment type="caution">
    <text evidence="2">The sequence shown here is derived from an EMBL/GenBank/DDBJ whole genome shotgun (WGS) entry which is preliminary data.</text>
</comment>
<accession>A0A563TYB6</accession>
<proteinExistence type="predicted"/>
<evidence type="ECO:0008006" key="4">
    <source>
        <dbReference type="Google" id="ProtNLM"/>
    </source>
</evidence>
<reference evidence="2 3" key="1">
    <citation type="submission" date="2019-07" db="EMBL/GenBank/DDBJ databases">
        <authorList>
            <person name="Kim J."/>
        </authorList>
    </citation>
    <scope>NUCLEOTIDE SEQUENCE [LARGE SCALE GENOMIC DNA]</scope>
    <source>
        <strain evidence="2 3">MJ1a</strain>
    </source>
</reference>
<organism evidence="2 3">
    <name type="scientific">Mucilaginibacter achroorhodeus</name>
    <dbReference type="NCBI Taxonomy" id="2599294"/>
    <lineage>
        <taxon>Bacteria</taxon>
        <taxon>Pseudomonadati</taxon>
        <taxon>Bacteroidota</taxon>
        <taxon>Sphingobacteriia</taxon>
        <taxon>Sphingobacteriales</taxon>
        <taxon>Sphingobacteriaceae</taxon>
        <taxon>Mucilaginibacter</taxon>
    </lineage>
</organism>
<dbReference type="Proteomes" id="UP000318010">
    <property type="component" value="Unassembled WGS sequence"/>
</dbReference>
<dbReference type="AlphaFoldDB" id="A0A563TYB6"/>
<evidence type="ECO:0000256" key="1">
    <source>
        <dbReference type="SAM" id="Phobius"/>
    </source>
</evidence>
<keyword evidence="3" id="KW-1185">Reference proteome</keyword>
<dbReference type="RefSeq" id="WP_146273130.1">
    <property type="nucleotide sequence ID" value="NZ_VOEI01000007.1"/>
</dbReference>
<sequence length="123" mass="13902">MKLISPKLHGIIDYMLIIFLFMSPVAFSMTSETSAQVYTLAVVQMLLTIVTNYSFGMFRAIPLKVHGIIELLLCVGMVVAAFTIFKYDERARGYYLGLGIFWFIVVVFSDYDKSRDGVKAPIL</sequence>
<feature type="transmembrane region" description="Helical" evidence="1">
    <location>
        <begin position="67"/>
        <end position="87"/>
    </location>
</feature>
<evidence type="ECO:0000313" key="3">
    <source>
        <dbReference type="Proteomes" id="UP000318010"/>
    </source>
</evidence>
<feature type="transmembrane region" description="Helical" evidence="1">
    <location>
        <begin position="93"/>
        <end position="111"/>
    </location>
</feature>